<dbReference type="EMBL" id="JFZT01000039">
    <property type="protein sequence ID" value="EZQ06937.1"/>
    <property type="molecule type" value="Genomic_DNA"/>
</dbReference>
<keyword evidence="10" id="KW-1185">Reference proteome</keyword>
<dbReference type="CDD" id="cd00577">
    <property type="entry name" value="PCNA"/>
    <property type="match status" value="1"/>
</dbReference>
<dbReference type="AlphaFoldDB" id="A0A031LPD2"/>
<evidence type="ECO:0000313" key="10">
    <source>
        <dbReference type="Proteomes" id="UP000024332"/>
    </source>
</evidence>
<dbReference type="Gene3D" id="3.70.10.10">
    <property type="match status" value="1"/>
</dbReference>
<dbReference type="SUPFAM" id="SSF55979">
    <property type="entry name" value="DNA clamp"/>
    <property type="match status" value="2"/>
</dbReference>
<dbReference type="PANTHER" id="PTHR11352">
    <property type="entry name" value="PROLIFERATING CELL NUCLEAR ANTIGEN"/>
    <property type="match status" value="1"/>
</dbReference>
<accession>A0A031LPD2</accession>
<dbReference type="PROSITE" id="PS01251">
    <property type="entry name" value="PCNA_1"/>
    <property type="match status" value="1"/>
</dbReference>
<dbReference type="OrthoDB" id="14749at2157"/>
<dbReference type="NCBIfam" id="NF002220">
    <property type="entry name" value="PRK01115.1-3"/>
    <property type="match status" value="1"/>
</dbReference>
<evidence type="ECO:0000256" key="6">
    <source>
        <dbReference type="RuleBase" id="RU003673"/>
    </source>
</evidence>
<comment type="function">
    <text evidence="6">Sliding clamp subunit. Responsible for tethering the catalytic subunit of DNA polymerase to DNA during high-speed replication.</text>
</comment>
<dbReference type="InterPro" id="IPR046938">
    <property type="entry name" value="DNA_clamp_sf"/>
</dbReference>
<dbReference type="PANTHER" id="PTHR11352:SF0">
    <property type="entry name" value="PROLIFERATING CELL NUCLEAR ANTIGEN"/>
    <property type="match status" value="1"/>
</dbReference>
<gene>
    <name evidence="4" type="primary">pcn</name>
    <name evidence="9" type="ORF">CM19_06115</name>
</gene>
<protein>
    <recommendedName>
        <fullName evidence="4">DNA polymerase sliding clamp</fullName>
    </recommendedName>
    <alternativeName>
        <fullName evidence="4">Proliferating cell nuclear antigen homolog</fullName>
        <shortName evidence="4">PCNA</shortName>
    </alternativeName>
</protein>
<dbReference type="RefSeq" id="WP_048099460.1">
    <property type="nucleotide sequence ID" value="NZ_JFZT01000039.1"/>
</dbReference>
<keyword evidence="2 4" id="KW-0235">DNA replication</keyword>
<dbReference type="STRING" id="1160895.CM19_06115"/>
<dbReference type="PRINTS" id="PR00339">
    <property type="entry name" value="PCNACYCLIN"/>
</dbReference>
<dbReference type="Pfam" id="PF00705">
    <property type="entry name" value="PCNA_N"/>
    <property type="match status" value="1"/>
</dbReference>
<evidence type="ECO:0000256" key="3">
    <source>
        <dbReference type="ARBA" id="ARBA00023125"/>
    </source>
</evidence>
<dbReference type="InterPro" id="IPR022648">
    <property type="entry name" value="Pr_cel_nuc_antig_N"/>
</dbReference>
<keyword evidence="3 4" id="KW-0238">DNA-binding</keyword>
<proteinExistence type="inferred from homology"/>
<dbReference type="InterPro" id="IPR022649">
    <property type="entry name" value="Pr_cel_nuc_antig_C"/>
</dbReference>
<evidence type="ECO:0000313" key="9">
    <source>
        <dbReference type="EMBL" id="EZQ06937.1"/>
    </source>
</evidence>
<evidence type="ECO:0000256" key="4">
    <source>
        <dbReference type="HAMAP-Rule" id="MF_00317"/>
    </source>
</evidence>
<comment type="caution">
    <text evidence="9">The sequence shown here is derived from an EMBL/GenBank/DDBJ whole genome shotgun (WGS) entry which is preliminary data.</text>
</comment>
<dbReference type="HAMAP" id="MF_00317">
    <property type="entry name" value="DNApol_clamp_arch"/>
    <property type="match status" value="1"/>
</dbReference>
<dbReference type="InterPro" id="IPR022659">
    <property type="entry name" value="Pr_cel_nuc_antig_CS"/>
</dbReference>
<dbReference type="Pfam" id="PF02747">
    <property type="entry name" value="PCNA_C"/>
    <property type="match status" value="1"/>
</dbReference>
<evidence type="ECO:0000259" key="7">
    <source>
        <dbReference type="Pfam" id="PF00705"/>
    </source>
</evidence>
<sequence length="244" mass="27094">MKFKVIDAKALSTIFDVLSEFMDTVTIIVTKEGIKMGGIDPSRVAFIDIFLPSKYFEEFELTSDEYLGIKLSDVSAVLSRTTKEDSLIVETNEGKINFTLQGEFERSFSLPLINPEEQKSPTLNLQFPFKARILTSAFSDVMSIMEDMGEAVTFTSEGGKLYISVEGDMGTSKVELSTESGNLVDSQGSDASSTYSIYYITKISKMKSSSDILEVSFGSQIPIKLHYELPQEGYGDFYVAPRVE</sequence>
<organism evidence="9 10">
    <name type="scientific">Candidatus Acidianus copahuensis</name>
    <dbReference type="NCBI Taxonomy" id="1160895"/>
    <lineage>
        <taxon>Archaea</taxon>
        <taxon>Thermoproteota</taxon>
        <taxon>Thermoprotei</taxon>
        <taxon>Sulfolobales</taxon>
        <taxon>Sulfolobaceae</taxon>
        <taxon>Acidianus</taxon>
    </lineage>
</organism>
<evidence type="ECO:0000256" key="5">
    <source>
        <dbReference type="RuleBase" id="RU003671"/>
    </source>
</evidence>
<feature type="domain" description="Proliferating cell nuclear antigen PCNA N-terminal" evidence="7">
    <location>
        <begin position="4"/>
        <end position="100"/>
    </location>
</feature>
<comment type="similarity">
    <text evidence="1 4 5">Belongs to the PCNA family.</text>
</comment>
<evidence type="ECO:0000259" key="8">
    <source>
        <dbReference type="Pfam" id="PF02747"/>
    </source>
</evidence>
<evidence type="ECO:0000256" key="1">
    <source>
        <dbReference type="ARBA" id="ARBA00010462"/>
    </source>
</evidence>
<reference evidence="9 10" key="1">
    <citation type="submission" date="2014-03" db="EMBL/GenBank/DDBJ databases">
        <title>Draft genome sequence of the novel thermoacidophilic archaea Acidianus copahuensis ALE1 strain, isolated from Copahue volcanic area in Neuquen Argentina.</title>
        <authorList>
            <person name="Urbieta M.S."/>
            <person name="Rascovan N."/>
            <person name="Castro C."/>
            <person name="Revale S."/>
            <person name="Giaveno M.A."/>
            <person name="Vazquez M.P."/>
            <person name="Donati E.R."/>
        </authorList>
    </citation>
    <scope>NUCLEOTIDE SEQUENCE [LARGE SCALE GENOMIC DNA]</scope>
    <source>
        <strain evidence="9 10">ALE1</strain>
    </source>
</reference>
<dbReference type="Proteomes" id="UP000024332">
    <property type="component" value="Unassembled WGS sequence"/>
</dbReference>
<dbReference type="GO" id="GO:0006272">
    <property type="term" value="P:leading strand elongation"/>
    <property type="evidence" value="ECO:0007669"/>
    <property type="project" value="TreeGrafter"/>
</dbReference>
<evidence type="ECO:0000256" key="2">
    <source>
        <dbReference type="ARBA" id="ARBA00022705"/>
    </source>
</evidence>
<name>A0A031LPD2_9CREN</name>
<comment type="function">
    <text evidence="4">Sliding clamp subunit that acts as a moving platform for DNA processing. Responsible for tethering the catalytic subunit of DNA polymerase and other proteins to DNA during high-speed replication.</text>
</comment>
<dbReference type="GO" id="GO:0003677">
    <property type="term" value="F:DNA binding"/>
    <property type="evidence" value="ECO:0007669"/>
    <property type="project" value="UniProtKB-UniRule"/>
</dbReference>
<dbReference type="GO" id="GO:0006275">
    <property type="term" value="P:regulation of DNA replication"/>
    <property type="evidence" value="ECO:0007669"/>
    <property type="project" value="UniProtKB-UniRule"/>
</dbReference>
<dbReference type="GO" id="GO:0030337">
    <property type="term" value="F:DNA polymerase processivity factor activity"/>
    <property type="evidence" value="ECO:0007669"/>
    <property type="project" value="UniProtKB-UniRule"/>
</dbReference>
<feature type="domain" description="Proliferating cell nuclear antigen PCNA C-terminal" evidence="8">
    <location>
        <begin position="133"/>
        <end position="241"/>
    </location>
</feature>
<dbReference type="InterPro" id="IPR000730">
    <property type="entry name" value="Pr_cel_nuc_antig"/>
</dbReference>
<comment type="subunit">
    <text evidence="4">Homotrimer. The subunits circularize to form a toroid; DNA passes through its center. Replication factor C (RFC) is required to load the toroid on the DNA.</text>
</comment>